<gene>
    <name evidence="1" type="ORF">E2986_07543</name>
</gene>
<dbReference type="Proteomes" id="UP000655588">
    <property type="component" value="Unassembled WGS sequence"/>
</dbReference>
<keyword evidence="2" id="KW-1185">Reference proteome</keyword>
<name>A0A833VWG3_9HYME</name>
<dbReference type="EMBL" id="WNWW01000310">
    <property type="protein sequence ID" value="KAF3426565.1"/>
    <property type="molecule type" value="Genomic_DNA"/>
</dbReference>
<proteinExistence type="predicted"/>
<sequence length="192" mass="22073">MDSTDDDMFVLSDEELPISTPKCNPIEEHLTRASSDVRTRIERATNDIKEVQDMTRRILESLYKQARYGEDVTSDSDSDVSSLKKSVLVTICQLRSAGQMNFIHCNEELYERKCGYIIFITIECSTSVKLYTINGQLVVKKKKYEVSKLPHEFLVINSNWKYVFTDKWVIGVELTNSSNKLGIPCDQLLFLK</sequence>
<evidence type="ECO:0000313" key="1">
    <source>
        <dbReference type="EMBL" id="KAF3426565.1"/>
    </source>
</evidence>
<dbReference type="AlphaFoldDB" id="A0A833VWG3"/>
<organism evidence="1 2">
    <name type="scientific">Frieseomelitta varia</name>
    <dbReference type="NCBI Taxonomy" id="561572"/>
    <lineage>
        <taxon>Eukaryota</taxon>
        <taxon>Metazoa</taxon>
        <taxon>Ecdysozoa</taxon>
        <taxon>Arthropoda</taxon>
        <taxon>Hexapoda</taxon>
        <taxon>Insecta</taxon>
        <taxon>Pterygota</taxon>
        <taxon>Neoptera</taxon>
        <taxon>Endopterygota</taxon>
        <taxon>Hymenoptera</taxon>
        <taxon>Apocrita</taxon>
        <taxon>Aculeata</taxon>
        <taxon>Apoidea</taxon>
        <taxon>Anthophila</taxon>
        <taxon>Apidae</taxon>
        <taxon>Frieseomelitta</taxon>
    </lineage>
</organism>
<evidence type="ECO:0000313" key="2">
    <source>
        <dbReference type="Proteomes" id="UP000655588"/>
    </source>
</evidence>
<reference evidence="1" key="1">
    <citation type="submission" date="2019-11" db="EMBL/GenBank/DDBJ databases">
        <title>The nuclear and mitochondrial genomes of Frieseomelitta varia - a highly eusocial stingless bee (Meliponini) with a permanently sterile worker caste.</title>
        <authorList>
            <person name="Freitas F.C.P."/>
            <person name="Lourenco A.P."/>
            <person name="Nunes F.M.F."/>
            <person name="Paschoal A.R."/>
            <person name="Abreu F.C.P."/>
            <person name="Barbin F.O."/>
            <person name="Bataglia L."/>
            <person name="Cardoso-Junior C.A.M."/>
            <person name="Cervoni M.S."/>
            <person name="Silva S.R."/>
            <person name="Dalarmi F."/>
            <person name="Del Lama M.A."/>
            <person name="Depintor T.S."/>
            <person name="Ferreira K.M."/>
            <person name="Goria P.S."/>
            <person name="Jaskot M.C."/>
            <person name="Lago D.C."/>
            <person name="Luna-Lucena D."/>
            <person name="Moda L.M."/>
            <person name="Nascimento L."/>
            <person name="Pedrino M."/>
            <person name="Rabico F.O."/>
            <person name="Sanches F.C."/>
            <person name="Santos D.E."/>
            <person name="Santos C.G."/>
            <person name="Vieira J."/>
            <person name="Lopes T.F."/>
            <person name="Barchuk A.R."/>
            <person name="Hartfelder K."/>
            <person name="Simoes Z.L.P."/>
            <person name="Bitondi M.M.G."/>
            <person name="Pinheiro D.G."/>
        </authorList>
    </citation>
    <scope>NUCLEOTIDE SEQUENCE</scope>
    <source>
        <strain evidence="1">USP_RPSP 00005682</strain>
        <tissue evidence="1">Whole individual</tissue>
    </source>
</reference>
<comment type="caution">
    <text evidence="1">The sequence shown here is derived from an EMBL/GenBank/DDBJ whole genome shotgun (WGS) entry which is preliminary data.</text>
</comment>
<accession>A0A833VWG3</accession>
<protein>
    <submittedName>
        <fullName evidence="1">Uncharacterized protein</fullName>
    </submittedName>
</protein>